<dbReference type="EMBL" id="OVEO01000001">
    <property type="protein sequence ID" value="SPQ93255.1"/>
    <property type="molecule type" value="Genomic_DNA"/>
</dbReference>
<gene>
    <name evidence="3" type="ORF">PLBR_LOCUS470</name>
</gene>
<proteinExistence type="predicted"/>
<dbReference type="Proteomes" id="UP000290189">
    <property type="component" value="Unassembled WGS sequence"/>
</dbReference>
<feature type="signal peptide" evidence="1">
    <location>
        <begin position="1"/>
        <end position="22"/>
    </location>
</feature>
<dbReference type="InterPro" id="IPR043159">
    <property type="entry name" value="Lectin_gal-bd_sf"/>
</dbReference>
<feature type="domain" description="SUEL-type lectin" evidence="2">
    <location>
        <begin position="650"/>
        <end position="726"/>
    </location>
</feature>
<dbReference type="Pfam" id="PF02140">
    <property type="entry name" value="SUEL_Lectin"/>
    <property type="match status" value="5"/>
</dbReference>
<dbReference type="PROSITE" id="PS50228">
    <property type="entry name" value="SUEL_LECTIN"/>
    <property type="match status" value="6"/>
</dbReference>
<evidence type="ECO:0000256" key="1">
    <source>
        <dbReference type="SAM" id="SignalP"/>
    </source>
</evidence>
<feature type="domain" description="SUEL-type lectin" evidence="2">
    <location>
        <begin position="11"/>
        <end position="108"/>
    </location>
</feature>
<geneLocation type="mitochondrion" evidence="3"/>
<protein>
    <recommendedName>
        <fullName evidence="2">SUEL-type lectin domain-containing protein</fullName>
    </recommendedName>
</protein>
<dbReference type="GO" id="GO:0030246">
    <property type="term" value="F:carbohydrate binding"/>
    <property type="evidence" value="ECO:0007669"/>
    <property type="project" value="InterPro"/>
</dbReference>
<feature type="domain" description="SUEL-type lectin" evidence="2">
    <location>
        <begin position="524"/>
        <end position="618"/>
    </location>
</feature>
<dbReference type="Gene3D" id="2.60.120.740">
    <property type="match status" value="6"/>
</dbReference>
<dbReference type="AlphaFoldDB" id="A0A3P3XZE2"/>
<dbReference type="InterPro" id="IPR000922">
    <property type="entry name" value="Lectin_gal-bd_dom"/>
</dbReference>
<name>A0A3P3XZE2_PLABS</name>
<keyword evidence="1" id="KW-0732">Signal</keyword>
<feature type="domain" description="SUEL-type lectin" evidence="2">
    <location>
        <begin position="200"/>
        <end position="274"/>
    </location>
</feature>
<evidence type="ECO:0000313" key="4">
    <source>
        <dbReference type="Proteomes" id="UP000290189"/>
    </source>
</evidence>
<dbReference type="PANTHER" id="PTHR46780">
    <property type="entry name" value="PROTEIN EVA-1"/>
    <property type="match status" value="1"/>
</dbReference>
<accession>A0A3P3XZE2</accession>
<feature type="domain" description="SUEL-type lectin" evidence="2">
    <location>
        <begin position="323"/>
        <end position="399"/>
    </location>
</feature>
<feature type="domain" description="SUEL-type lectin" evidence="2">
    <location>
        <begin position="419"/>
        <end position="513"/>
    </location>
</feature>
<sequence>MARLMALLVIIMAAALGRRADACVAVAVENSVAVLTCPGAKNVITGIATVSYSACSCPLSNAQAKKQVQIVSSLCLGQHTCKVSATNAVFGETCSGRLKELEITFVCGPPPPTVLTMSCGDGKVITGVDSVVMDNPACISPNAKDVLWNRCAGHTSCSILVTEAEFMTHDATDCEGAKALAQPICEYPTSECSAIVSASANAGSPFTLTCPENDQIIEEIQFASYGQPTTYQGDPIVNPNCHHPTSTPVVYGACVGQHSCTIGDPAALFADPCPTQSGTNALVVVARCGRRPDDYGVVIAGFADEFVHESCSGQGRYAAPLLLQCPRPDQVISRILFASFGLPKGGVPDAVCDSPHALPIVERACVGQRNCSIVAWNDAFLGDPCPFDHKHMNVLAECTEHRCLEGCDPSLDVTVNGAAAEDQTFTLQCGQGQVIDRIEFATYGTPATTPARFTTIDPKCHYPNSMEAVWSRCVGRQSCSFVAGDDHCTDVFGSVHDPCPTTTKQLRAVARCSTRGDDDLLVMAGEDDEFSLECAEGQVIDHIVFASFGAPVAHSSPLARTINPTCHHPRSMSVVWSRCIGKHKCTFAASDDRPGDAFHPEDPCPSVTKQLRVVARCKPRHTADLALSMRQRHHSHGTHTDTSDAVVGLFTCPKPSQVITEVVFASYGTPDGDVIDRGCHAVTSQAVIEQNCLGEHSCWIEANDESFGEDPCPGVMKQLNVRVRCDERPEHQHYLLSKTNDDHSH</sequence>
<evidence type="ECO:0000313" key="3">
    <source>
        <dbReference type="EMBL" id="SPQ93255.1"/>
    </source>
</evidence>
<evidence type="ECO:0000259" key="2">
    <source>
        <dbReference type="PROSITE" id="PS50228"/>
    </source>
</evidence>
<dbReference type="CDD" id="cd22842">
    <property type="entry name" value="Gal_Rha_Lectin_BGal"/>
    <property type="match status" value="5"/>
</dbReference>
<keyword evidence="3" id="KW-0496">Mitochondrion</keyword>
<organism evidence="3 4">
    <name type="scientific">Plasmodiophora brassicae</name>
    <name type="common">Clubroot disease agent</name>
    <dbReference type="NCBI Taxonomy" id="37360"/>
    <lineage>
        <taxon>Eukaryota</taxon>
        <taxon>Sar</taxon>
        <taxon>Rhizaria</taxon>
        <taxon>Endomyxa</taxon>
        <taxon>Phytomyxea</taxon>
        <taxon>Plasmodiophorida</taxon>
        <taxon>Plasmodiophoridae</taxon>
        <taxon>Plasmodiophora</taxon>
    </lineage>
</organism>
<reference evidence="3 4" key="1">
    <citation type="submission" date="2018-03" db="EMBL/GenBank/DDBJ databases">
        <authorList>
            <person name="Fogelqvist J."/>
        </authorList>
    </citation>
    <scope>NUCLEOTIDE SEQUENCE [LARGE SCALE GENOMIC DNA]</scope>
</reference>
<feature type="chain" id="PRO_5018335430" description="SUEL-type lectin domain-containing protein" evidence="1">
    <location>
        <begin position="23"/>
        <end position="745"/>
    </location>
</feature>